<name>X1LSC3_9ZZZZ</name>
<dbReference type="EMBL" id="BARV01016004">
    <property type="protein sequence ID" value="GAI21958.1"/>
    <property type="molecule type" value="Genomic_DNA"/>
</dbReference>
<organism evidence="1">
    <name type="scientific">marine sediment metagenome</name>
    <dbReference type="NCBI Taxonomy" id="412755"/>
    <lineage>
        <taxon>unclassified sequences</taxon>
        <taxon>metagenomes</taxon>
        <taxon>ecological metagenomes</taxon>
    </lineage>
</organism>
<sequence length="35" mass="4032">LIKLLSILEVNDKKISTYLNGHMVNFLSKIINFIV</sequence>
<feature type="non-terminal residue" evidence="1">
    <location>
        <position position="1"/>
    </location>
</feature>
<dbReference type="AlphaFoldDB" id="X1LSC3"/>
<proteinExistence type="predicted"/>
<comment type="caution">
    <text evidence="1">The sequence shown here is derived from an EMBL/GenBank/DDBJ whole genome shotgun (WGS) entry which is preliminary data.</text>
</comment>
<protein>
    <submittedName>
        <fullName evidence="1">Uncharacterized protein</fullName>
    </submittedName>
</protein>
<gene>
    <name evidence="1" type="ORF">S06H3_27565</name>
</gene>
<reference evidence="1" key="1">
    <citation type="journal article" date="2014" name="Front. Microbiol.">
        <title>High frequency of phylogenetically diverse reductive dehalogenase-homologous genes in deep subseafloor sedimentary metagenomes.</title>
        <authorList>
            <person name="Kawai M."/>
            <person name="Futagami T."/>
            <person name="Toyoda A."/>
            <person name="Takaki Y."/>
            <person name="Nishi S."/>
            <person name="Hori S."/>
            <person name="Arai W."/>
            <person name="Tsubouchi T."/>
            <person name="Morono Y."/>
            <person name="Uchiyama I."/>
            <person name="Ito T."/>
            <person name="Fujiyama A."/>
            <person name="Inagaki F."/>
            <person name="Takami H."/>
        </authorList>
    </citation>
    <scope>NUCLEOTIDE SEQUENCE</scope>
    <source>
        <strain evidence="1">Expedition CK06-06</strain>
    </source>
</reference>
<accession>X1LSC3</accession>
<evidence type="ECO:0000313" key="1">
    <source>
        <dbReference type="EMBL" id="GAI21958.1"/>
    </source>
</evidence>